<organism evidence="9 12">
    <name type="scientific">Eastern grey kangaroopox virus</name>
    <dbReference type="NCBI Taxonomy" id="2042482"/>
    <lineage>
        <taxon>Viruses</taxon>
        <taxon>Varidnaviria</taxon>
        <taxon>Bamfordvirae</taxon>
        <taxon>Nucleocytoviricota</taxon>
        <taxon>Pokkesviricetes</taxon>
        <taxon>Chitovirales</taxon>
        <taxon>Poxviridae</taxon>
        <taxon>Chordopoxvirinae</taxon>
        <taxon>Macropopoxvirus</taxon>
        <taxon>Macropopoxvirus mgiganteuspox</taxon>
        <taxon>Eastern kangaroopox virus</taxon>
    </lineage>
</organism>
<dbReference type="InterPro" id="IPR050874">
    <property type="entry name" value="Diverse_PLD-related"/>
</dbReference>
<dbReference type="Pfam" id="PF13918">
    <property type="entry name" value="PLDc_3"/>
    <property type="match status" value="1"/>
</dbReference>
<dbReference type="InterPro" id="IPR001736">
    <property type="entry name" value="PLipase_D/transphosphatidylase"/>
</dbReference>
<accession>A0A2H4QTD6</accession>
<evidence type="ECO:0000256" key="1">
    <source>
        <dbReference type="ARBA" id="ARBA00022870"/>
    </source>
</evidence>
<evidence type="ECO:0000256" key="3">
    <source>
        <dbReference type="ARBA" id="ARBA00023136"/>
    </source>
</evidence>
<evidence type="ECO:0000256" key="5">
    <source>
        <dbReference type="ARBA" id="ARBA00023288"/>
    </source>
</evidence>
<dbReference type="GO" id="GO:0019031">
    <property type="term" value="C:viral envelope"/>
    <property type="evidence" value="ECO:0007669"/>
    <property type="project" value="UniProtKB-KW"/>
</dbReference>
<reference evidence="10 11" key="1">
    <citation type="journal article" date="2017" name="Sci. Rep.">
        <title>Molecular and microscopic characterization of a novel Eastern grey kangaroopox virus genome directly from a clinical sample.</title>
        <authorList>
            <person name="Sarker S."/>
            <person name="Roberts H.K."/>
            <person name="Tidd N."/>
            <person name="Ault S."/>
            <person name="Ladmore G."/>
            <person name="Peters A."/>
            <person name="Forwood J.K."/>
            <person name="Helbig K."/>
            <person name="Raidal S.R."/>
        </authorList>
    </citation>
    <scope>NUCLEOTIDE SEQUENCE [LARGE SCALE GENOMIC DNA]</scope>
    <source>
        <strain evidence="10 11">NSW</strain>
    </source>
</reference>
<evidence type="ECO:0000256" key="4">
    <source>
        <dbReference type="ARBA" id="ARBA00023184"/>
    </source>
</evidence>
<evidence type="ECO:0000256" key="7">
    <source>
        <dbReference type="ARBA" id="ARBA00037826"/>
    </source>
</evidence>
<evidence type="ECO:0000313" key="11">
    <source>
        <dbReference type="Proteomes" id="UP000318014"/>
    </source>
</evidence>
<keyword evidence="12" id="KW-1185">Reference proteome</keyword>
<feature type="domain" description="PLD phosphodiesterase" evidence="8">
    <location>
        <begin position="329"/>
        <end position="356"/>
    </location>
</feature>
<keyword evidence="3" id="KW-0472">Membrane</keyword>
<dbReference type="InterPro" id="IPR032803">
    <property type="entry name" value="PLDc_3"/>
</dbReference>
<dbReference type="PANTHER" id="PTHR10185">
    <property type="entry name" value="PHOSPHOLIPASE D - RELATED"/>
    <property type="match status" value="1"/>
</dbReference>
<evidence type="ECO:0000313" key="9">
    <source>
        <dbReference type="EMBL" id="ATI21126.1"/>
    </source>
</evidence>
<dbReference type="CDD" id="cd09107">
    <property type="entry name" value="PLDc_vPLD3_4_5_like_2"/>
    <property type="match status" value="1"/>
</dbReference>
<dbReference type="GO" id="GO:0044167">
    <property type="term" value="C:host cell endoplasmic reticulum membrane"/>
    <property type="evidence" value="ECO:0007669"/>
    <property type="project" value="UniProtKB-SubCell"/>
</dbReference>
<proteinExistence type="predicted"/>
<keyword evidence="2" id="KW-0261">Viral envelope protein</keyword>
<dbReference type="GO" id="GO:0003824">
    <property type="term" value="F:catalytic activity"/>
    <property type="evidence" value="ECO:0007669"/>
    <property type="project" value="InterPro"/>
</dbReference>
<dbReference type="PANTHER" id="PTHR10185:SF17">
    <property type="entry name" value="GM01519P-RELATED"/>
    <property type="match status" value="1"/>
</dbReference>
<sequence length="397" mass="43551">MGILLSLLEHKNGTGARYDVVETIPRALKGMSTAGLSTYECFKKIIANTRRELCIVSFCCNMSTSAEGVDILNRLMELANSKVRVCILVDSHSKDPDLNKLSSSSVSYTKVDIGLLHKHGVGNLLSSFWVSDGIRFYLGSASLTGGSLSTIKTLGVYSDGNARLARDLRRRFANYERISEGMCLYCMKFSTSYHMFRPLHNVFFSDSPEHMIGSHRTFDEDCVLAHIDAASSTIDMELISLLPIRRSGDGIVTYWPALKDALIRATLERNVRLRILVGYWSKTDVRATAAVRSLGELGVDSIDISVKVFSFQHAGGGGAGNAAAASAGPDDINNTKLIVVDGCRAHVTSANMDGTHFSNHAFVSFNSLDAEMAKRLTEVFERDWTSPFSRPITELAR</sequence>
<dbReference type="SUPFAM" id="SSF56024">
    <property type="entry name" value="Phospholipase D/nuclease"/>
    <property type="match status" value="2"/>
</dbReference>
<dbReference type="Pfam" id="PF00614">
    <property type="entry name" value="PLDc"/>
    <property type="match status" value="1"/>
</dbReference>
<dbReference type="EMBL" id="MF467281">
    <property type="protein sequence ID" value="ATI21126.1"/>
    <property type="molecule type" value="Genomic_DNA"/>
</dbReference>
<dbReference type="Gene3D" id="3.30.870.10">
    <property type="entry name" value="Endonuclease Chain A"/>
    <property type="match status" value="2"/>
</dbReference>
<reference evidence="9 12" key="2">
    <citation type="journal article" date="2017" name="Virus Res.">
        <title>Complete genomic characterisation of two novel poxviruses (WKPV and EKPV) from western and eastern grey kangaroos.</title>
        <authorList>
            <person name="Bennett M."/>
            <person name="Tu S.L."/>
            <person name="Upton C."/>
            <person name="McArtor C."/>
            <person name="Gillett A."/>
            <person name="Laird T."/>
            <person name="O'Dea M."/>
        </authorList>
    </citation>
    <scope>NUCLEOTIDE SEQUENCE [LARGE SCALE GENOMIC DNA]</scope>
    <source>
        <strain evidence="9">Sunshine Coast</strain>
    </source>
</reference>
<accession>A0A2C9DSZ3</accession>
<dbReference type="Proteomes" id="UP000318014">
    <property type="component" value="Genome"/>
</dbReference>
<protein>
    <submittedName>
        <fullName evidence="9">Palmitylated EEV membrane glycoprotein</fullName>
    </submittedName>
</protein>
<comment type="subcellular location">
    <subcellularLocation>
        <location evidence="6">Host endoplasmic reticulum membrane</location>
        <topology evidence="6">Lipid-anchor</topology>
        <orientation evidence="6">Cytoplasmic side</orientation>
    </subcellularLocation>
    <subcellularLocation>
        <location evidence="7">Virion membrane</location>
        <topology evidence="7">Lipid-anchor</topology>
    </subcellularLocation>
</comment>
<evidence type="ECO:0000256" key="2">
    <source>
        <dbReference type="ARBA" id="ARBA00022879"/>
    </source>
</evidence>
<keyword evidence="2" id="KW-0946">Virion</keyword>
<dbReference type="GO" id="GO:0055036">
    <property type="term" value="C:virion membrane"/>
    <property type="evidence" value="ECO:0007669"/>
    <property type="project" value="UniProtKB-SubCell"/>
</dbReference>
<reference evidence="10" key="3">
    <citation type="submission" date="2018-08" db="EMBL/GenBank/DDBJ databases">
        <authorList>
            <person name="Ferrada E.E."/>
            <person name="Latorre B.A."/>
        </authorList>
    </citation>
    <scope>NUCLEOTIDE SEQUENCE</scope>
    <source>
        <strain evidence="10">NSW</strain>
    </source>
</reference>
<evidence type="ECO:0000256" key="6">
    <source>
        <dbReference type="ARBA" id="ARBA00037799"/>
    </source>
</evidence>
<gene>
    <name evidence="10" type="ORF">EKPV-NSW-ORF043</name>
</gene>
<evidence type="ECO:0000259" key="8">
    <source>
        <dbReference type="PROSITE" id="PS50035"/>
    </source>
</evidence>
<dbReference type="EMBL" id="MF661791">
    <property type="protein sequence ID" value="ATX75025.2"/>
    <property type="molecule type" value="Genomic_DNA"/>
</dbReference>
<dbReference type="PROSITE" id="PS50035">
    <property type="entry name" value="PLD"/>
    <property type="match status" value="1"/>
</dbReference>
<dbReference type="Proteomes" id="UP000318205">
    <property type="component" value="Segment"/>
</dbReference>
<keyword evidence="5" id="KW-0449">Lipoprotein</keyword>
<dbReference type="SMART" id="SM00155">
    <property type="entry name" value="PLDc"/>
    <property type="match status" value="2"/>
</dbReference>
<evidence type="ECO:0000313" key="10">
    <source>
        <dbReference type="EMBL" id="ATX75025.2"/>
    </source>
</evidence>
<evidence type="ECO:0000313" key="12">
    <source>
        <dbReference type="Proteomes" id="UP000318205"/>
    </source>
</evidence>
<name>A0A2C9DSZ3_9POXV</name>
<keyword evidence="1" id="KW-1043">Host membrane</keyword>
<keyword evidence="4" id="KW-1038">Host endoplasmic reticulum</keyword>